<accession>A0A8S9XUY2</accession>
<name>A0A8S9XUY2_APOLU</name>
<keyword evidence="2" id="KW-1185">Reference proteome</keyword>
<dbReference type="Proteomes" id="UP000466442">
    <property type="component" value="Unassembled WGS sequence"/>
</dbReference>
<evidence type="ECO:0000313" key="2">
    <source>
        <dbReference type="Proteomes" id="UP000466442"/>
    </source>
</evidence>
<protein>
    <submittedName>
        <fullName evidence="1">Uncharacterized protein</fullName>
    </submittedName>
</protein>
<evidence type="ECO:0000313" key="1">
    <source>
        <dbReference type="EMBL" id="KAF6212852.1"/>
    </source>
</evidence>
<dbReference type="AlphaFoldDB" id="A0A8S9XUY2"/>
<dbReference type="EMBL" id="WIXP02000003">
    <property type="protein sequence ID" value="KAF6212852.1"/>
    <property type="molecule type" value="Genomic_DNA"/>
</dbReference>
<reference evidence="1" key="1">
    <citation type="journal article" date="2021" name="Mol. Ecol. Resour.">
        <title>Apolygus lucorum genome provides insights into omnivorousness and mesophyll feeding.</title>
        <authorList>
            <person name="Liu Y."/>
            <person name="Liu H."/>
            <person name="Wang H."/>
            <person name="Huang T."/>
            <person name="Liu B."/>
            <person name="Yang B."/>
            <person name="Yin L."/>
            <person name="Li B."/>
            <person name="Zhang Y."/>
            <person name="Zhang S."/>
            <person name="Jiang F."/>
            <person name="Zhang X."/>
            <person name="Ren Y."/>
            <person name="Wang B."/>
            <person name="Wang S."/>
            <person name="Lu Y."/>
            <person name="Wu K."/>
            <person name="Fan W."/>
            <person name="Wang G."/>
        </authorList>
    </citation>
    <scope>NUCLEOTIDE SEQUENCE</scope>
    <source>
        <strain evidence="1">12Hb</strain>
    </source>
</reference>
<comment type="caution">
    <text evidence="1">The sequence shown here is derived from an EMBL/GenBank/DDBJ whole genome shotgun (WGS) entry which is preliminary data.</text>
</comment>
<dbReference type="OrthoDB" id="6635551at2759"/>
<sequence>MKVGEEVRGYQRSSTRRLLDPAYTPDIAHLVHRGGPPPPAESKAAKSARARLAEVLSLTRTATRLRQVTQRKSFIVCHSITASFLGDERRR</sequence>
<gene>
    <name evidence="1" type="ORF">GE061_010561</name>
</gene>
<organism evidence="1 2">
    <name type="scientific">Apolygus lucorum</name>
    <name type="common">Small green plant bug</name>
    <name type="synonym">Lygocoris lucorum</name>
    <dbReference type="NCBI Taxonomy" id="248454"/>
    <lineage>
        <taxon>Eukaryota</taxon>
        <taxon>Metazoa</taxon>
        <taxon>Ecdysozoa</taxon>
        <taxon>Arthropoda</taxon>
        <taxon>Hexapoda</taxon>
        <taxon>Insecta</taxon>
        <taxon>Pterygota</taxon>
        <taxon>Neoptera</taxon>
        <taxon>Paraneoptera</taxon>
        <taxon>Hemiptera</taxon>
        <taxon>Heteroptera</taxon>
        <taxon>Panheteroptera</taxon>
        <taxon>Cimicomorpha</taxon>
        <taxon>Miridae</taxon>
        <taxon>Mirini</taxon>
        <taxon>Apolygus</taxon>
    </lineage>
</organism>
<proteinExistence type="predicted"/>